<comment type="caution">
    <text evidence="1">The sequence shown here is derived from an EMBL/GenBank/DDBJ whole genome shotgun (WGS) entry which is preliminary data.</text>
</comment>
<evidence type="ECO:0000313" key="2">
    <source>
        <dbReference type="Proteomes" id="UP001152795"/>
    </source>
</evidence>
<organism evidence="1 2">
    <name type="scientific">Paramuricea clavata</name>
    <name type="common">Red gorgonian</name>
    <name type="synonym">Violescent sea-whip</name>
    <dbReference type="NCBI Taxonomy" id="317549"/>
    <lineage>
        <taxon>Eukaryota</taxon>
        <taxon>Metazoa</taxon>
        <taxon>Cnidaria</taxon>
        <taxon>Anthozoa</taxon>
        <taxon>Octocorallia</taxon>
        <taxon>Malacalcyonacea</taxon>
        <taxon>Plexauridae</taxon>
        <taxon>Paramuricea</taxon>
    </lineage>
</organism>
<dbReference type="InterPro" id="IPR000477">
    <property type="entry name" value="RT_dom"/>
</dbReference>
<feature type="non-terminal residue" evidence="1">
    <location>
        <position position="429"/>
    </location>
</feature>
<dbReference type="PANTHER" id="PTHR33332">
    <property type="entry name" value="REVERSE TRANSCRIPTASE DOMAIN-CONTAINING PROTEIN"/>
    <property type="match status" value="1"/>
</dbReference>
<dbReference type="AlphaFoldDB" id="A0A7D9K3T1"/>
<dbReference type="EMBL" id="CACRXK020026186">
    <property type="protein sequence ID" value="CAB4040033.1"/>
    <property type="molecule type" value="Genomic_DNA"/>
</dbReference>
<dbReference type="Pfam" id="PF00078">
    <property type="entry name" value="RVT_1"/>
    <property type="match status" value="1"/>
</dbReference>
<accession>A0A7D9K3T1</accession>
<dbReference type="PROSITE" id="PS50878">
    <property type="entry name" value="RT_POL"/>
    <property type="match status" value="1"/>
</dbReference>
<name>A0A7D9K3T1_PARCT</name>
<sequence length="429" mass="49316">MSKKFAVADHDFTHLSLTPSVSLTIDVPETIEESFYRGRVFVILKENAFQPSSPIHHMTELQQTLKRLGSVKPILVIYTDGGPDHRLTYLSVQLSLMAIFLDLDLDFICAVRTPKRQTSTRQTSTPLPTTWFSCRKVLYHPTTRCLDGVSSSYLDVTSGVPQGSIVGPLLFLVYVNDLPDAAKYSKVPMFADDSKCYRVIETSHDTQLLQSDLQSLCNWSSTSELKFNLKKCIGIRFSRKRLIESPEYSLNQEPITLKPSQKDLGIIISNNLKWSPQITSIVSKANQMLGFLRRNCIHLTDTKCRRSLYLALVRAHLCYGSELWAPQSTSKALLRIESVQRRASKYILQDYHSSYTDRLKLLNLLPISYWYEMKDIICFYKIKSGLYDLNPEDYIDHPTHHLTRFSSTNCYRPNLCRTAYFRSSFFNRI</sequence>
<protein>
    <submittedName>
        <fullName evidence="1">Uncharacterized protein</fullName>
    </submittedName>
</protein>
<dbReference type="Proteomes" id="UP001152795">
    <property type="component" value="Unassembled WGS sequence"/>
</dbReference>
<evidence type="ECO:0000313" key="1">
    <source>
        <dbReference type="EMBL" id="CAB4040033.1"/>
    </source>
</evidence>
<keyword evidence="2" id="KW-1185">Reference proteome</keyword>
<proteinExistence type="predicted"/>
<dbReference type="OrthoDB" id="10063766at2759"/>
<gene>
    <name evidence="1" type="ORF">PACLA_8A003551</name>
</gene>
<reference evidence="1" key="1">
    <citation type="submission" date="2020-04" db="EMBL/GenBank/DDBJ databases">
        <authorList>
            <person name="Alioto T."/>
            <person name="Alioto T."/>
            <person name="Gomez Garrido J."/>
        </authorList>
    </citation>
    <scope>NUCLEOTIDE SEQUENCE</scope>
    <source>
        <strain evidence="1">A484AB</strain>
    </source>
</reference>